<dbReference type="EMBL" id="NESQ01000003">
    <property type="protein sequence ID" value="PUU84164.1"/>
    <property type="molecule type" value="Genomic_DNA"/>
</dbReference>
<protein>
    <submittedName>
        <fullName evidence="2">Uncharacterized protein</fullName>
    </submittedName>
</protein>
<evidence type="ECO:0000313" key="2">
    <source>
        <dbReference type="EMBL" id="PUU84164.1"/>
    </source>
</evidence>
<accession>A0A2T7A8W2</accession>
<evidence type="ECO:0000313" key="3">
    <source>
        <dbReference type="Proteomes" id="UP000244722"/>
    </source>
</evidence>
<dbReference type="Proteomes" id="UP000244722">
    <property type="component" value="Unassembled WGS sequence"/>
</dbReference>
<evidence type="ECO:0000256" key="1">
    <source>
        <dbReference type="SAM" id="MobiDB-lite"/>
    </source>
</evidence>
<sequence length="238" mass="26624">MHAKPLVRTCVGVQFQHYTKDVFRFEAFQEVVGPKSEEPVISCVADGNYFSISITPSTPPRHTRRHPGKRAPPPPLSWSFPPPLDQKPGNSPLNMRVRESRQQQLHLVLLTLREQQPLLPKNTAPAIGYQRRLDEAAALCVQHFSQCLWYFWEHSLDAKDPQIMAKLPRGKAGAGGWEASAWGKGLITEDEAIVEFAGVAGEEYRGCGDPVKMLIKDQIESEGQTGGVHRRPTLVDNR</sequence>
<comment type="caution">
    <text evidence="2">The sequence shown here is derived from an EMBL/GenBank/DDBJ whole genome shotgun (WGS) entry which is preliminary data.</text>
</comment>
<gene>
    <name evidence="2" type="ORF">B9Z19DRAFT_1118252</name>
</gene>
<organism evidence="2 3">
    <name type="scientific">Tuber borchii</name>
    <name type="common">White truffle</name>
    <dbReference type="NCBI Taxonomy" id="42251"/>
    <lineage>
        <taxon>Eukaryota</taxon>
        <taxon>Fungi</taxon>
        <taxon>Dikarya</taxon>
        <taxon>Ascomycota</taxon>
        <taxon>Pezizomycotina</taxon>
        <taxon>Pezizomycetes</taxon>
        <taxon>Pezizales</taxon>
        <taxon>Tuberaceae</taxon>
        <taxon>Tuber</taxon>
    </lineage>
</organism>
<dbReference type="AlphaFoldDB" id="A0A2T7A8W2"/>
<keyword evidence="3" id="KW-1185">Reference proteome</keyword>
<feature type="region of interest" description="Disordered" evidence="1">
    <location>
        <begin position="54"/>
        <end position="94"/>
    </location>
</feature>
<reference evidence="2 3" key="1">
    <citation type="submission" date="2017-04" db="EMBL/GenBank/DDBJ databases">
        <title>Draft genome sequence of Tuber borchii Vittad., a whitish edible truffle.</title>
        <authorList>
            <consortium name="DOE Joint Genome Institute"/>
            <person name="Murat C."/>
            <person name="Kuo A."/>
            <person name="Barry K.W."/>
            <person name="Clum A."/>
            <person name="Dockter R.B."/>
            <person name="Fauchery L."/>
            <person name="Iotti M."/>
            <person name="Kohler A."/>
            <person name="Labutti K."/>
            <person name="Lindquist E.A."/>
            <person name="Lipzen A."/>
            <person name="Ohm R.A."/>
            <person name="Wang M."/>
            <person name="Grigoriev I.V."/>
            <person name="Zambonelli A."/>
            <person name="Martin F.M."/>
        </authorList>
    </citation>
    <scope>NUCLEOTIDE SEQUENCE [LARGE SCALE GENOMIC DNA]</scope>
    <source>
        <strain evidence="2 3">Tbo3840</strain>
    </source>
</reference>
<feature type="compositionally biased region" description="Pro residues" evidence="1">
    <location>
        <begin position="70"/>
        <end position="85"/>
    </location>
</feature>
<proteinExistence type="predicted"/>
<name>A0A2T7A8W2_TUBBO</name>